<feature type="region of interest" description="Disordered" evidence="4">
    <location>
        <begin position="32"/>
        <end position="79"/>
    </location>
</feature>
<keyword evidence="7" id="KW-1185">Reference proteome</keyword>
<dbReference type="InterPro" id="IPR006311">
    <property type="entry name" value="TAT_signal"/>
</dbReference>
<evidence type="ECO:0000313" key="7">
    <source>
        <dbReference type="Proteomes" id="UP001597034"/>
    </source>
</evidence>
<organism evidence="6 7">
    <name type="scientific">Haloarchaeobius litoreus</name>
    <dbReference type="NCBI Taxonomy" id="755306"/>
    <lineage>
        <taxon>Archaea</taxon>
        <taxon>Methanobacteriati</taxon>
        <taxon>Methanobacteriota</taxon>
        <taxon>Stenosarchaea group</taxon>
        <taxon>Halobacteria</taxon>
        <taxon>Halobacteriales</taxon>
        <taxon>Halorubellaceae</taxon>
        <taxon>Haloarchaeobius</taxon>
    </lineage>
</organism>
<comment type="caution">
    <text evidence="6">The sequence shown here is derived from an EMBL/GenBank/DDBJ whole genome shotgun (WGS) entry which is preliminary data.</text>
</comment>
<dbReference type="Pfam" id="PF01497">
    <property type="entry name" value="Peripla_BP_2"/>
    <property type="match status" value="1"/>
</dbReference>
<proteinExistence type="predicted"/>
<keyword evidence="3" id="KW-0732">Signal</keyword>
<evidence type="ECO:0000313" key="6">
    <source>
        <dbReference type="EMBL" id="MFD1644408.1"/>
    </source>
</evidence>
<feature type="compositionally biased region" description="Low complexity" evidence="4">
    <location>
        <begin position="40"/>
        <end position="70"/>
    </location>
</feature>
<evidence type="ECO:0000256" key="1">
    <source>
        <dbReference type="ARBA" id="ARBA00004196"/>
    </source>
</evidence>
<dbReference type="InterPro" id="IPR002491">
    <property type="entry name" value="ABC_transptr_periplasmic_BD"/>
</dbReference>
<protein>
    <submittedName>
        <fullName evidence="6">ABC transporter substrate-binding protein</fullName>
    </submittedName>
</protein>
<evidence type="ECO:0000259" key="5">
    <source>
        <dbReference type="Pfam" id="PF01497"/>
    </source>
</evidence>
<feature type="domain" description="Fe/B12 periplasmic-binding" evidence="5">
    <location>
        <begin position="207"/>
        <end position="358"/>
    </location>
</feature>
<gene>
    <name evidence="6" type="ORF">ACFSBL_01815</name>
</gene>
<name>A0ABD6DGY7_9EURY</name>
<dbReference type="PROSITE" id="PS51318">
    <property type="entry name" value="TAT"/>
    <property type="match status" value="1"/>
</dbReference>
<dbReference type="Proteomes" id="UP001597034">
    <property type="component" value="Unassembled WGS sequence"/>
</dbReference>
<evidence type="ECO:0000256" key="3">
    <source>
        <dbReference type="ARBA" id="ARBA00022729"/>
    </source>
</evidence>
<reference evidence="6 7" key="1">
    <citation type="journal article" date="2019" name="Int. J. Syst. Evol. Microbiol.">
        <title>The Global Catalogue of Microorganisms (GCM) 10K type strain sequencing project: providing services to taxonomists for standard genome sequencing and annotation.</title>
        <authorList>
            <consortium name="The Broad Institute Genomics Platform"/>
            <consortium name="The Broad Institute Genome Sequencing Center for Infectious Disease"/>
            <person name="Wu L."/>
            <person name="Ma J."/>
        </authorList>
    </citation>
    <scope>NUCLEOTIDE SEQUENCE [LARGE SCALE GENOMIC DNA]</scope>
    <source>
        <strain evidence="6 7">CGMCC 1.10390</strain>
    </source>
</reference>
<dbReference type="SUPFAM" id="SSF53807">
    <property type="entry name" value="Helical backbone' metal receptor"/>
    <property type="match status" value="1"/>
</dbReference>
<dbReference type="InterPro" id="IPR051313">
    <property type="entry name" value="Bact_iron-sidero_bind"/>
</dbReference>
<dbReference type="PANTHER" id="PTHR30532:SF1">
    <property type="entry name" value="IRON(3+)-HYDROXAMATE-BINDING PROTEIN FHUD"/>
    <property type="match status" value="1"/>
</dbReference>
<dbReference type="Gene3D" id="3.40.50.1980">
    <property type="entry name" value="Nitrogenase molybdenum iron protein domain"/>
    <property type="match status" value="2"/>
</dbReference>
<accession>A0ABD6DGY7</accession>
<evidence type="ECO:0000256" key="2">
    <source>
        <dbReference type="ARBA" id="ARBA00022448"/>
    </source>
</evidence>
<dbReference type="EMBL" id="JBHUDO010000001">
    <property type="protein sequence ID" value="MFD1644408.1"/>
    <property type="molecule type" value="Genomic_DNA"/>
</dbReference>
<dbReference type="AlphaFoldDB" id="A0ABD6DGY7"/>
<sequence>MTPDSYDDSTRRRFLQTGAGLATAAALAGCLAESGTGDGTPTREPTSTTPPETTDDSTTASTSEESSETTGPYSVTMEPVGPVEFDSVPETWVANNGSWADMGVALGLEPPKAVWLTGRYHTRYYDSIDGVSVDKSDMVSLYQSGVSKELFYSVDADVHVMDPNFLMNRFDGWDEGDVAEVEENVAPLFGNCIYAQHYPWHSDYRYYSLYEAFEKLAQVFQRVDRYEAFTEVHDEFQSNLAPHVPTQGERPEVAVLWGVGEEPEQFYPYIIGAGTGFKHLRDLRVRDALASTDIQDFHGSRAAIDIETLFQVDPEVLMLRGYEATTESEFQSTVVASLEDHPTARELTAVQNGDVYRAGGLYQGPITNMVLTERTAGQLYGVDEQLFDRGRVADIVAGEI</sequence>
<dbReference type="RefSeq" id="WP_256399679.1">
    <property type="nucleotide sequence ID" value="NZ_JANHJR010000002.1"/>
</dbReference>
<comment type="subcellular location">
    <subcellularLocation>
        <location evidence="1">Cell envelope</location>
    </subcellularLocation>
</comment>
<dbReference type="PANTHER" id="PTHR30532">
    <property type="entry name" value="IRON III DICITRATE-BINDING PERIPLASMIC PROTEIN"/>
    <property type="match status" value="1"/>
</dbReference>
<evidence type="ECO:0000256" key="4">
    <source>
        <dbReference type="SAM" id="MobiDB-lite"/>
    </source>
</evidence>
<keyword evidence="2" id="KW-0813">Transport</keyword>